<reference evidence="10 11" key="1">
    <citation type="submission" date="2023-06" db="EMBL/GenBank/DDBJ databases">
        <title>Aquibacillus rhizosphaerae LR5S19.</title>
        <authorList>
            <person name="Sun J.-Q."/>
        </authorList>
    </citation>
    <scope>NUCLEOTIDE SEQUENCE [LARGE SCALE GENOMIC DNA]</scope>
    <source>
        <strain evidence="10 11">LR5S19</strain>
    </source>
</reference>
<feature type="domain" description="Prepilin peptidase A24 N-terminal" evidence="9">
    <location>
        <begin position="11"/>
        <end position="93"/>
    </location>
</feature>
<feature type="transmembrane region" description="Helical" evidence="7">
    <location>
        <begin position="100"/>
        <end position="116"/>
    </location>
</feature>
<keyword evidence="11" id="KW-1185">Reference proteome</keyword>
<evidence type="ECO:0000256" key="4">
    <source>
        <dbReference type="ARBA" id="ARBA00022692"/>
    </source>
</evidence>
<dbReference type="Proteomes" id="UP001235343">
    <property type="component" value="Unassembled WGS sequence"/>
</dbReference>
<evidence type="ECO:0000256" key="5">
    <source>
        <dbReference type="ARBA" id="ARBA00022989"/>
    </source>
</evidence>
<dbReference type="RefSeq" id="WP_285932962.1">
    <property type="nucleotide sequence ID" value="NZ_JASTZU010000042.1"/>
</dbReference>
<comment type="caution">
    <text evidence="10">The sequence shown here is derived from an EMBL/GenBank/DDBJ whole genome shotgun (WGS) entry which is preliminary data.</text>
</comment>
<feature type="transmembrane region" description="Helical" evidence="7">
    <location>
        <begin position="179"/>
        <end position="202"/>
    </location>
</feature>
<evidence type="ECO:0000259" key="8">
    <source>
        <dbReference type="Pfam" id="PF01478"/>
    </source>
</evidence>
<evidence type="ECO:0000259" key="9">
    <source>
        <dbReference type="Pfam" id="PF06750"/>
    </source>
</evidence>
<dbReference type="Pfam" id="PF06750">
    <property type="entry name" value="A24_N_bact"/>
    <property type="match status" value="1"/>
</dbReference>
<dbReference type="PANTHER" id="PTHR30487:SF0">
    <property type="entry name" value="PREPILIN LEADER PEPTIDASE_N-METHYLTRANSFERASE-RELATED"/>
    <property type="match status" value="1"/>
</dbReference>
<evidence type="ECO:0000256" key="2">
    <source>
        <dbReference type="ARBA" id="ARBA00005801"/>
    </source>
</evidence>
<organism evidence="10 11">
    <name type="scientific">Aquibacillus rhizosphaerae</name>
    <dbReference type="NCBI Taxonomy" id="3051431"/>
    <lineage>
        <taxon>Bacteria</taxon>
        <taxon>Bacillati</taxon>
        <taxon>Bacillota</taxon>
        <taxon>Bacilli</taxon>
        <taxon>Bacillales</taxon>
        <taxon>Bacillaceae</taxon>
        <taxon>Aquibacillus</taxon>
    </lineage>
</organism>
<keyword evidence="3" id="KW-1003">Cell membrane</keyword>
<accession>A0ABT7L754</accession>
<dbReference type="Gene3D" id="1.20.120.1220">
    <property type="match status" value="1"/>
</dbReference>
<evidence type="ECO:0000256" key="3">
    <source>
        <dbReference type="ARBA" id="ARBA00022475"/>
    </source>
</evidence>
<dbReference type="InterPro" id="IPR050882">
    <property type="entry name" value="Prepilin_peptidase/N-MTase"/>
</dbReference>
<evidence type="ECO:0000256" key="1">
    <source>
        <dbReference type="ARBA" id="ARBA00004651"/>
    </source>
</evidence>
<evidence type="ECO:0000313" key="11">
    <source>
        <dbReference type="Proteomes" id="UP001235343"/>
    </source>
</evidence>
<evidence type="ECO:0000313" key="10">
    <source>
        <dbReference type="EMBL" id="MDL4841674.1"/>
    </source>
</evidence>
<proteinExistence type="inferred from homology"/>
<evidence type="ECO:0000256" key="7">
    <source>
        <dbReference type="SAM" id="Phobius"/>
    </source>
</evidence>
<gene>
    <name evidence="10" type="ORF">QQS35_14630</name>
</gene>
<keyword evidence="4 7" id="KW-0812">Transmembrane</keyword>
<keyword evidence="6 7" id="KW-0472">Membrane</keyword>
<feature type="transmembrane region" description="Helical" evidence="7">
    <location>
        <begin position="6"/>
        <end position="27"/>
    </location>
</feature>
<feature type="transmembrane region" description="Helical" evidence="7">
    <location>
        <begin position="222"/>
        <end position="239"/>
    </location>
</feature>
<feature type="transmembrane region" description="Helical" evidence="7">
    <location>
        <begin position="147"/>
        <end position="167"/>
    </location>
</feature>
<feature type="domain" description="Prepilin type IV endopeptidase peptidase" evidence="8">
    <location>
        <begin position="104"/>
        <end position="207"/>
    </location>
</feature>
<comment type="subcellular location">
    <subcellularLocation>
        <location evidence="1">Cell membrane</location>
        <topology evidence="1">Multi-pass membrane protein</topology>
    </subcellularLocation>
</comment>
<feature type="transmembrane region" description="Helical" evidence="7">
    <location>
        <begin position="74"/>
        <end position="94"/>
    </location>
</feature>
<evidence type="ECO:0000256" key="6">
    <source>
        <dbReference type="ARBA" id="ARBA00023136"/>
    </source>
</evidence>
<protein>
    <submittedName>
        <fullName evidence="10">Prepilin peptidase</fullName>
    </submittedName>
</protein>
<dbReference type="InterPro" id="IPR000045">
    <property type="entry name" value="Prepilin_IV_endopep_pep"/>
</dbReference>
<keyword evidence="5 7" id="KW-1133">Transmembrane helix</keyword>
<dbReference type="PANTHER" id="PTHR30487">
    <property type="entry name" value="TYPE 4 PREPILIN-LIKE PROTEINS LEADER PEPTIDE-PROCESSING ENZYME"/>
    <property type="match status" value="1"/>
</dbReference>
<dbReference type="EMBL" id="JASTZU010000042">
    <property type="protein sequence ID" value="MDL4841674.1"/>
    <property type="molecule type" value="Genomic_DNA"/>
</dbReference>
<comment type="similarity">
    <text evidence="2">Belongs to the peptidase A24 family.</text>
</comment>
<feature type="transmembrane region" description="Helical" evidence="7">
    <location>
        <begin position="123"/>
        <end position="141"/>
    </location>
</feature>
<name>A0ABT7L754_9BACI</name>
<dbReference type="InterPro" id="IPR010627">
    <property type="entry name" value="Prepilin_pept_A24_N"/>
</dbReference>
<sequence length="251" mass="28572">MQIFYLVYFFIIGTVFGSFYNVVGLRVPEKKMFQSQRSYCPQCRHTLSWYELIPVVSYLIQFGKCRNCKQKISIIYPLVELLTGVLFAYSYYVFGFQLELITSLLLISLLVIIIVTDLSYMLIPNRILIFFVPFFIILRVLSPLEPWWSPIAGALIGFVLLAIIIIVSNGGMGGGDMKLFAVLGMVLGYKGVLLAFFFSTLYGSIVGGLLQGFKVVERKKPIPFGPFIVFGTITAFFFGDEMIKWYITTFF</sequence>
<dbReference type="Pfam" id="PF01478">
    <property type="entry name" value="Peptidase_A24"/>
    <property type="match status" value="1"/>
</dbReference>